<name>A0AAW0GU42_MYOGA</name>
<evidence type="ECO:0000256" key="2">
    <source>
        <dbReference type="SAM" id="Phobius"/>
    </source>
</evidence>
<dbReference type="InterPro" id="IPR038818">
    <property type="entry name" value="MCEMP1"/>
</dbReference>
<gene>
    <name evidence="4" type="ORF">U0070_009879</name>
    <name evidence="3" type="ORF">U0070_011588</name>
</gene>
<keyword evidence="2" id="KW-0812">Transmembrane</keyword>
<dbReference type="EMBL" id="JBBHLL010003154">
    <property type="protein sequence ID" value="KAK7795166.1"/>
    <property type="molecule type" value="Genomic_DNA"/>
</dbReference>
<keyword evidence="2" id="KW-0472">Membrane</keyword>
<keyword evidence="2" id="KW-1133">Transmembrane helix</keyword>
<evidence type="ECO:0008006" key="6">
    <source>
        <dbReference type="Google" id="ProtNLM"/>
    </source>
</evidence>
<evidence type="ECO:0000313" key="4">
    <source>
        <dbReference type="EMBL" id="KAK7795167.1"/>
    </source>
</evidence>
<feature type="non-terminal residue" evidence="4">
    <location>
        <position position="1"/>
    </location>
</feature>
<reference evidence="4 5" key="1">
    <citation type="journal article" date="2023" name="bioRxiv">
        <title>Conserved and derived expression patterns and positive selection on dental genes reveal complex evolutionary context of ever-growing rodent molars.</title>
        <authorList>
            <person name="Calamari Z.T."/>
            <person name="Song A."/>
            <person name="Cohen E."/>
            <person name="Akter M."/>
            <person name="Roy R.D."/>
            <person name="Hallikas O."/>
            <person name="Christensen M.M."/>
            <person name="Li P."/>
            <person name="Marangoni P."/>
            <person name="Jernvall J."/>
            <person name="Klein O.D."/>
        </authorList>
    </citation>
    <scope>NUCLEOTIDE SEQUENCE [LARGE SCALE GENOMIC DNA]</scope>
    <source>
        <strain evidence="4">V071</strain>
    </source>
</reference>
<organism evidence="4 5">
    <name type="scientific">Myodes glareolus</name>
    <name type="common">Bank vole</name>
    <name type="synonym">Clethrionomys glareolus</name>
    <dbReference type="NCBI Taxonomy" id="447135"/>
    <lineage>
        <taxon>Eukaryota</taxon>
        <taxon>Metazoa</taxon>
        <taxon>Chordata</taxon>
        <taxon>Craniata</taxon>
        <taxon>Vertebrata</taxon>
        <taxon>Euteleostomi</taxon>
        <taxon>Mammalia</taxon>
        <taxon>Eutheria</taxon>
        <taxon>Euarchontoglires</taxon>
        <taxon>Glires</taxon>
        <taxon>Rodentia</taxon>
        <taxon>Myomorpha</taxon>
        <taxon>Muroidea</taxon>
        <taxon>Cricetidae</taxon>
        <taxon>Arvicolinae</taxon>
        <taxon>Myodes</taxon>
    </lineage>
</organism>
<feature type="compositionally biased region" description="Polar residues" evidence="1">
    <location>
        <begin position="1"/>
        <end position="18"/>
    </location>
</feature>
<proteinExistence type="predicted"/>
<keyword evidence="5" id="KW-1185">Reference proteome</keyword>
<dbReference type="PANTHER" id="PTHR37856:SF1">
    <property type="entry name" value="MAST CELL-EXPRESSED MEMBRANE PROTEIN 1"/>
    <property type="match status" value="1"/>
</dbReference>
<dbReference type="EMBL" id="JBBHLL010003153">
    <property type="protein sequence ID" value="KAK7795167.1"/>
    <property type="molecule type" value="Genomic_DNA"/>
</dbReference>
<feature type="compositionally biased region" description="Basic and acidic residues" evidence="1">
    <location>
        <begin position="26"/>
        <end position="36"/>
    </location>
</feature>
<dbReference type="PANTHER" id="PTHR37856">
    <property type="entry name" value="MAST CELL-EXPRESSED MEMBRANE PROTEIN 1"/>
    <property type="match status" value="1"/>
</dbReference>
<feature type="region of interest" description="Disordered" evidence="1">
    <location>
        <begin position="1"/>
        <end position="37"/>
    </location>
</feature>
<feature type="transmembrane region" description="Helical" evidence="2">
    <location>
        <begin position="80"/>
        <end position="102"/>
    </location>
</feature>
<evidence type="ECO:0000256" key="1">
    <source>
        <dbReference type="SAM" id="MobiDB-lite"/>
    </source>
</evidence>
<accession>A0AAW0GU42</accession>
<dbReference type="AlphaFoldDB" id="A0AAW0GU42"/>
<comment type="caution">
    <text evidence="4">The sequence shown here is derived from an EMBL/GenBank/DDBJ whole genome shotgun (WGS) entry which is preliminary data.</text>
</comment>
<reference evidence="4" key="2">
    <citation type="submission" date="2024-03" db="EMBL/GenBank/DDBJ databases">
        <authorList>
            <person name="Calamari Z.T."/>
        </authorList>
    </citation>
    <scope>NUCLEOTIDE SEQUENCE</scope>
    <source>
        <strain evidence="4">V071</strain>
        <tissue evidence="4">Muscle</tissue>
    </source>
</reference>
<sequence>ISSPILTPSGRMQASASQDKNRRKPGHNEGTHHPDYENITLAFRNKEEFKLNQPAPKKQAQVKPSPDTPQIPPWLHRTIMILYVLLALIFSFCIILSTLVLVKSKELWSLKTELLNGEWEVQRRPTGVLVGQERGGHLNISNSVPLVSSLVLKCQDQQNNHWKAVQTDIREAKSNIATVSSKVQSGNDRLKTVPADITDIKKTLQALEKKALARKPGLGRCVGVEFQT</sequence>
<protein>
    <recommendedName>
        <fullName evidence="6">Mast cell expressed membrane protein 1</fullName>
    </recommendedName>
</protein>
<evidence type="ECO:0000313" key="3">
    <source>
        <dbReference type="EMBL" id="KAK7795166.1"/>
    </source>
</evidence>
<dbReference type="Proteomes" id="UP001488838">
    <property type="component" value="Unassembled WGS sequence"/>
</dbReference>
<evidence type="ECO:0000313" key="5">
    <source>
        <dbReference type="Proteomes" id="UP001488838"/>
    </source>
</evidence>